<keyword evidence="2" id="KW-1133">Transmembrane helix</keyword>
<dbReference type="Pfam" id="PF06241">
    <property type="entry name" value="Castor_Poll_mid"/>
    <property type="match status" value="1"/>
</dbReference>
<protein>
    <submittedName>
        <fullName evidence="4">Voltage-gated potassium channel</fullName>
    </submittedName>
</protein>
<dbReference type="PANTHER" id="PTHR43833:SF9">
    <property type="entry name" value="POTASSIUM CHANNEL PROTEIN YUGO-RELATED"/>
    <property type="match status" value="1"/>
</dbReference>
<dbReference type="Gene3D" id="3.40.50.720">
    <property type="entry name" value="NAD(P)-binding Rossmann-like Domain"/>
    <property type="match status" value="1"/>
</dbReference>
<dbReference type="SUPFAM" id="SSF51735">
    <property type="entry name" value="NAD(P)-binding Rossmann-fold domains"/>
    <property type="match status" value="1"/>
</dbReference>
<dbReference type="GO" id="GO:0034220">
    <property type="term" value="P:monoatomic ion transmembrane transport"/>
    <property type="evidence" value="ECO:0007669"/>
    <property type="project" value="UniProtKB-KW"/>
</dbReference>
<evidence type="ECO:0000256" key="1">
    <source>
        <dbReference type="ARBA" id="ARBA00004651"/>
    </source>
</evidence>
<dbReference type="InterPro" id="IPR013099">
    <property type="entry name" value="K_chnl_dom"/>
</dbReference>
<dbReference type="InterPro" id="IPR003148">
    <property type="entry name" value="RCK_N"/>
</dbReference>
<evidence type="ECO:0000259" key="3">
    <source>
        <dbReference type="PROSITE" id="PS51201"/>
    </source>
</evidence>
<dbReference type="InterPro" id="IPR050721">
    <property type="entry name" value="Trk_Ktr_HKT_K-transport"/>
</dbReference>
<keyword evidence="4" id="KW-0406">Ion transport</keyword>
<feature type="transmembrane region" description="Helical" evidence="2">
    <location>
        <begin position="75"/>
        <end position="100"/>
    </location>
</feature>
<name>A0A1W2BFB7_9BACT</name>
<dbReference type="InterPro" id="IPR010420">
    <property type="entry name" value="CASTOR/POLLUX/SYM8_dom"/>
</dbReference>
<dbReference type="RefSeq" id="WP_084068483.1">
    <property type="nucleotide sequence ID" value="NZ_FWXY01000008.1"/>
</dbReference>
<dbReference type="STRING" id="1121400.SAMN02746065_10846"/>
<dbReference type="GO" id="GO:0005886">
    <property type="term" value="C:plasma membrane"/>
    <property type="evidence" value="ECO:0007669"/>
    <property type="project" value="UniProtKB-SubCell"/>
</dbReference>
<keyword evidence="4" id="KW-0407">Ion channel</keyword>
<dbReference type="GO" id="GO:0006813">
    <property type="term" value="P:potassium ion transport"/>
    <property type="evidence" value="ECO:0007669"/>
    <property type="project" value="InterPro"/>
</dbReference>
<keyword evidence="4" id="KW-0813">Transport</keyword>
<reference evidence="4 5" key="1">
    <citation type="submission" date="2017-04" db="EMBL/GenBank/DDBJ databases">
        <authorList>
            <person name="Afonso C.L."/>
            <person name="Miller P.J."/>
            <person name="Scott M.A."/>
            <person name="Spackman E."/>
            <person name="Goraichik I."/>
            <person name="Dimitrov K.M."/>
            <person name="Suarez D.L."/>
            <person name="Swayne D.E."/>
        </authorList>
    </citation>
    <scope>NUCLEOTIDE SEQUENCE [LARGE SCALE GENOMIC DNA]</scope>
    <source>
        <strain evidence="4 5">DSM 3385</strain>
    </source>
</reference>
<keyword evidence="5" id="KW-1185">Reference proteome</keyword>
<dbReference type="InterPro" id="IPR036291">
    <property type="entry name" value="NAD(P)-bd_dom_sf"/>
</dbReference>
<gene>
    <name evidence="4" type="ORF">SAMN02746065_10846</name>
</gene>
<evidence type="ECO:0000313" key="5">
    <source>
        <dbReference type="Proteomes" id="UP000192418"/>
    </source>
</evidence>
<dbReference type="Gene3D" id="1.10.287.70">
    <property type="match status" value="1"/>
</dbReference>
<evidence type="ECO:0000313" key="4">
    <source>
        <dbReference type="EMBL" id="SMC71534.1"/>
    </source>
</evidence>
<dbReference type="Proteomes" id="UP000192418">
    <property type="component" value="Unassembled WGS sequence"/>
</dbReference>
<dbReference type="PANTHER" id="PTHR43833">
    <property type="entry name" value="POTASSIUM CHANNEL PROTEIN 2-RELATED-RELATED"/>
    <property type="match status" value="1"/>
</dbReference>
<dbReference type="OrthoDB" id="9799090at2"/>
<sequence length="342" mass="38266">MLHFIMAMKKFFRLLRHHNMHRALIFVLIVIVGGSALLCYLEKNLTFFDAMWWSIVTMTTVGYGDISPATLGGRIVATIVMLSGIGLLGLVTATIAGIVIENRLLEKRGMKQTHIVDHFIICGWNFRGKTIISEMKVDPKCRKIPIVVIADVDELPEQGEHLIFIKGLVDRESLEKANAHAASAAIVLSDDALETYARDAKAILSTMTIKNHHPDLYTCVELMDPSNMEHCRMARADEIIVVGELSTNLLVQAALDHGITRLVSELVSNRYGHDLYKLKCPPYLVGKSFFRVMCDLKEKHNIICIGIEDASGTTLTANPDNDHILNENDFLMVISWDRPEIS</sequence>
<dbReference type="AlphaFoldDB" id="A0A1W2BFB7"/>
<organism evidence="4 5">
    <name type="scientific">Desulfocicer vacuolatum DSM 3385</name>
    <dbReference type="NCBI Taxonomy" id="1121400"/>
    <lineage>
        <taxon>Bacteria</taxon>
        <taxon>Pseudomonadati</taxon>
        <taxon>Thermodesulfobacteriota</taxon>
        <taxon>Desulfobacteria</taxon>
        <taxon>Desulfobacterales</taxon>
        <taxon>Desulfobacteraceae</taxon>
        <taxon>Desulfocicer</taxon>
    </lineage>
</organism>
<keyword evidence="2" id="KW-0472">Membrane</keyword>
<dbReference type="SUPFAM" id="SSF81324">
    <property type="entry name" value="Voltage-gated potassium channels"/>
    <property type="match status" value="1"/>
</dbReference>
<evidence type="ECO:0000256" key="2">
    <source>
        <dbReference type="SAM" id="Phobius"/>
    </source>
</evidence>
<comment type="subcellular location">
    <subcellularLocation>
        <location evidence="1">Cell membrane</location>
        <topology evidence="1">Multi-pass membrane protein</topology>
    </subcellularLocation>
</comment>
<feature type="domain" description="RCK N-terminal" evidence="3">
    <location>
        <begin position="116"/>
        <end position="241"/>
    </location>
</feature>
<proteinExistence type="predicted"/>
<accession>A0A1W2BFB7</accession>
<dbReference type="EMBL" id="FWXY01000008">
    <property type="protein sequence ID" value="SMC71534.1"/>
    <property type="molecule type" value="Genomic_DNA"/>
</dbReference>
<dbReference type="Pfam" id="PF02254">
    <property type="entry name" value="TrkA_N"/>
    <property type="match status" value="1"/>
</dbReference>
<keyword evidence="2" id="KW-0812">Transmembrane</keyword>
<dbReference type="Pfam" id="PF07885">
    <property type="entry name" value="Ion_trans_2"/>
    <property type="match status" value="1"/>
</dbReference>
<dbReference type="PROSITE" id="PS51201">
    <property type="entry name" value="RCK_N"/>
    <property type="match status" value="1"/>
</dbReference>